<dbReference type="InterPro" id="IPR013783">
    <property type="entry name" value="Ig-like_fold"/>
</dbReference>
<comment type="caution">
    <text evidence="2">The sequence shown here is derived from an EMBL/GenBank/DDBJ whole genome shotgun (WGS) entry which is preliminary data.</text>
</comment>
<organism evidence="2 3">
    <name type="scientific">Clostridium sulfidigenes</name>
    <dbReference type="NCBI Taxonomy" id="318464"/>
    <lineage>
        <taxon>Bacteria</taxon>
        <taxon>Bacillati</taxon>
        <taxon>Bacillota</taxon>
        <taxon>Clostridia</taxon>
        <taxon>Eubacteriales</taxon>
        <taxon>Clostridiaceae</taxon>
        <taxon>Clostridium</taxon>
    </lineage>
</organism>
<dbReference type="Gene3D" id="2.60.40.10">
    <property type="entry name" value="Immunoglobulins"/>
    <property type="match status" value="2"/>
</dbReference>
<dbReference type="AlphaFoldDB" id="A0A927WD56"/>
<reference evidence="2" key="1">
    <citation type="submission" date="2019-04" db="EMBL/GenBank/DDBJ databases">
        <title>Evolution of Biomass-Degrading Anaerobic Consortia Revealed by Metagenomics.</title>
        <authorList>
            <person name="Peng X."/>
        </authorList>
    </citation>
    <scope>NUCLEOTIDE SEQUENCE</scope>
    <source>
        <strain evidence="2">SIG254</strain>
    </source>
</reference>
<dbReference type="PANTHER" id="PTHR30032:SF8">
    <property type="entry name" value="GERMINATION-SPECIFIC N-ACETYLMURAMOYL-L-ALANINE AMIDASE"/>
    <property type="match status" value="1"/>
</dbReference>
<sequence>MNYNTSEDIYEGLINIDENTISGLWEIDFIVLKDNNNNSKTILNSNKYPTYTDREDFSAGNFTVSGTTADVTPPTIDVSTLKVDKTEATVGESVKVSIKATDEESGIKSINVYYYKPITGDIYDVTMNYNTSEDIYEGLINIDENTISGLWEIDSIVLKDNNNNSKTILNSNKYPTYTDRENFSAGNFTVIEDPDPVIPIEGVSVVTDNKSWSNKTIEGDLYIGPGAVLTVTDTVVKGNVYVIGALKSNGGLSVQGTLYGKQMYLGGNPTIYNGTIIVNGSNSLSSSIMSNYPVKDLPVRIDNSPLKAIDGKLDILGATLDVVDMYIDGNKYDIGYNGKIRIYDLNVVDKDKVTIKFKTVFGNEIVKDYNIEHYVTSPSGKVNKLPVITGADDLTIKVGDSFNPKAGIVVNDDEDGDITSSIVVSGQVDTNKIGDYKLTYSVTDSYESIVTKERTITVRSNEKPVISGATAKNVTVGNVFDAKAGVTAADLEDGSLTTKIAVSGTINTNKVGKYTLTYTVTDSDGNKVSIPRVINVVARNIQVNALIGTDRYDTAVRLSKGQFTTANTVMIANGGALADGLAATPLATFKKAPLLLTGASSLPEGTKGEIKRLGAKNAIIVGGSGVVNDSVIKELKLLGVTNVERIGGRDRYDTSLEIAKYIDKNCYDVNKVVISNGLGQADALSIASVAGRDKMAIVLVQKDVVPTKVYSWLQSESLQNAYIIGGTGVVSDNVLNKVNGITSTNISKNRLGGKDRYATNAMVIDKFYGSVVDKTYIAKGLQLIDALAAGPVAALNGSPVVLSGVDLTTEQKTVLDKRYGNIIIRTGGGIADKAVNSLKSCIAQ</sequence>
<dbReference type="InterPro" id="IPR032179">
    <property type="entry name" value="Cry22Aa_Ig-like"/>
</dbReference>
<feature type="domain" description="Pesticidal crystal protein Cry22Aa Ig-like" evidence="1">
    <location>
        <begin position="466"/>
        <end position="536"/>
    </location>
</feature>
<feature type="domain" description="Pesticidal crystal protein Cry22Aa Ig-like" evidence="1">
    <location>
        <begin position="388"/>
        <end position="458"/>
    </location>
</feature>
<accession>A0A927WD56</accession>
<dbReference type="Pfam" id="PF16403">
    <property type="entry name" value="Bact_surface_Ig-like"/>
    <property type="match status" value="2"/>
</dbReference>
<dbReference type="PANTHER" id="PTHR30032">
    <property type="entry name" value="N-ACETYLMURAMOYL-L-ALANINE AMIDASE-RELATED"/>
    <property type="match status" value="1"/>
</dbReference>
<proteinExistence type="predicted"/>
<name>A0A927WD56_9CLOT</name>
<dbReference type="InterPro" id="IPR007253">
    <property type="entry name" value="Cell_wall-bd_2"/>
</dbReference>
<dbReference type="Proteomes" id="UP000768462">
    <property type="component" value="Unassembled WGS sequence"/>
</dbReference>
<protein>
    <submittedName>
        <fullName evidence="2">DUF5011 domain-containing protein</fullName>
    </submittedName>
</protein>
<dbReference type="Gene3D" id="3.40.50.12090">
    <property type="match status" value="2"/>
</dbReference>
<dbReference type="InterPro" id="IPR051922">
    <property type="entry name" value="Bact_Sporulation_Assoc"/>
</dbReference>
<evidence type="ECO:0000259" key="1">
    <source>
        <dbReference type="Pfam" id="PF16403"/>
    </source>
</evidence>
<evidence type="ECO:0000313" key="3">
    <source>
        <dbReference type="Proteomes" id="UP000768462"/>
    </source>
</evidence>
<gene>
    <name evidence="2" type="ORF">E7215_12700</name>
</gene>
<evidence type="ECO:0000313" key="2">
    <source>
        <dbReference type="EMBL" id="MBE6061015.1"/>
    </source>
</evidence>
<dbReference type="EMBL" id="SVCM01000144">
    <property type="protein sequence ID" value="MBE6061015.1"/>
    <property type="molecule type" value="Genomic_DNA"/>
</dbReference>
<dbReference type="Pfam" id="PF04122">
    <property type="entry name" value="CW_binding_2"/>
    <property type="match status" value="3"/>
</dbReference>